<keyword evidence="7 10" id="KW-1133">Transmembrane helix</keyword>
<accession>A0A8D8KPK0</accession>
<reference evidence="13" key="1">
    <citation type="submission" date="2021-05" db="EMBL/GenBank/DDBJ databases">
        <authorList>
            <person name="Alioto T."/>
            <person name="Alioto T."/>
            <person name="Gomez Garrido J."/>
        </authorList>
    </citation>
    <scope>NUCLEOTIDE SEQUENCE</scope>
</reference>
<keyword evidence="6" id="KW-0914">Notch signaling pathway</keyword>
<evidence type="ECO:0000256" key="8">
    <source>
        <dbReference type="ARBA" id="ARBA00023136"/>
    </source>
</evidence>
<dbReference type="Pfam" id="PF05450">
    <property type="entry name" value="Nicastrin"/>
    <property type="match status" value="1"/>
</dbReference>
<dbReference type="EMBL" id="HBUE01219239">
    <property type="protein sequence ID" value="CAG6538806.1"/>
    <property type="molecule type" value="Transcribed_RNA"/>
</dbReference>
<comment type="subcellular location">
    <subcellularLocation>
        <location evidence="1">Membrane</location>
        <topology evidence="1">Single-pass type I membrane protein</topology>
    </subcellularLocation>
</comment>
<evidence type="ECO:0000256" key="10">
    <source>
        <dbReference type="SAM" id="Phobius"/>
    </source>
</evidence>
<evidence type="ECO:0000256" key="7">
    <source>
        <dbReference type="ARBA" id="ARBA00022989"/>
    </source>
</evidence>
<dbReference type="InterPro" id="IPR041084">
    <property type="entry name" value="Ncstrn_small"/>
</dbReference>
<name>A0A8D8KPK0_CULPI</name>
<evidence type="ECO:0000256" key="4">
    <source>
        <dbReference type="ARBA" id="ARBA00022692"/>
    </source>
</evidence>
<keyword evidence="9" id="KW-0325">Glycoprotein</keyword>
<dbReference type="SUPFAM" id="SSF53187">
    <property type="entry name" value="Zn-dependent exopeptidases"/>
    <property type="match status" value="1"/>
</dbReference>
<dbReference type="InterPro" id="IPR008710">
    <property type="entry name" value="Nicastrin"/>
</dbReference>
<dbReference type="CDD" id="cd03881">
    <property type="entry name" value="M28_Nicastrin"/>
    <property type="match status" value="1"/>
</dbReference>
<keyword evidence="8 10" id="KW-0472">Membrane</keyword>
<dbReference type="AlphaFoldDB" id="A0A8D8KPK0"/>
<dbReference type="EMBL" id="HBUE01325813">
    <property type="protein sequence ID" value="CAG6590821.1"/>
    <property type="molecule type" value="Transcribed_RNA"/>
</dbReference>
<evidence type="ECO:0000256" key="6">
    <source>
        <dbReference type="ARBA" id="ARBA00022976"/>
    </source>
</evidence>
<protein>
    <recommendedName>
        <fullName evidence="3">Nicastrin</fullName>
    </recommendedName>
</protein>
<evidence type="ECO:0000313" key="13">
    <source>
        <dbReference type="EMBL" id="CAG6590821.1"/>
    </source>
</evidence>
<evidence type="ECO:0000259" key="12">
    <source>
        <dbReference type="Pfam" id="PF18266"/>
    </source>
</evidence>
<dbReference type="PANTHER" id="PTHR21092:SF0">
    <property type="entry name" value="NICASTRIN"/>
    <property type="match status" value="1"/>
</dbReference>
<dbReference type="Gene3D" id="3.40.630.10">
    <property type="entry name" value="Zn peptidases"/>
    <property type="match status" value="1"/>
</dbReference>
<dbReference type="GO" id="GO:0016485">
    <property type="term" value="P:protein processing"/>
    <property type="evidence" value="ECO:0007669"/>
    <property type="project" value="InterPro"/>
</dbReference>
<dbReference type="EMBL" id="HBUE01007653">
    <property type="protein sequence ID" value="CAG6446708.1"/>
    <property type="molecule type" value="Transcribed_RNA"/>
</dbReference>
<sequence>MGSPQVSNVRQWATLLLLLVIASSVQNADSQRIKDNMYASISGAHCFRRLNGTHVTGCSSRQGGSIGVLHLVRSVADIDFVVEQHPAGPYAPVIPPHLFTRENILRLRDQGGEHVSAVVLINNASELVQYSQESRCPNQFSGLISGTADSCSVERPEKSWNPWGTGLLLEDFPFPIYYVPHPEEIQKMVDCFAKFNNFDLENQHRRSLCSIEIKSFMSAAVDSRVCLARSIFFNSLNPVKFCDPLQGKNVFATLFPRVQVKLEDRKVDLNERIILVSSRMDTTTMFDGVGVGAMDSLVPFTVLVSVSHFLAKVLPKRLQDDNPNVLFMFFNGESYDYIGSQRFVYDLQKGAFPTKGGLTNPLSLDNIDLMIDLGTFDDPNNLRIYHASELAAVPQIAQAIDQINRKWNLNVTAEAPILTKNLPPVSSHSFLRENASFPSVVVTSAPGNRYYHSIYDDSENLKFVYGNHSRTHDFTELEDLQQTIADFPTNSIQMRLRNISTLLGMTLYELITKTAYPGTLGTSPYLIDEFLYCFLESADCPLFMAAVKPDFPRPFPISPQRYISVHSTLPSEASSWTIRLLGFLVGQPLPNDTAANTSRADCQALHLPYNWFAGYSGHGECRLTTQNFSQASSPAFLDDDYDFRSGRYSTWTESTWREMSARIFLQPAASHETLTLSIGFVVMLLSFVLVFLINSRSEVLFNQCGASTVPIASPTQC</sequence>
<evidence type="ECO:0000256" key="1">
    <source>
        <dbReference type="ARBA" id="ARBA00004479"/>
    </source>
</evidence>
<feature type="domain" description="Nicastrin small lobe" evidence="12">
    <location>
        <begin position="45"/>
        <end position="219"/>
    </location>
</feature>
<evidence type="ECO:0000256" key="2">
    <source>
        <dbReference type="ARBA" id="ARBA00007717"/>
    </source>
</evidence>
<evidence type="ECO:0000256" key="11">
    <source>
        <dbReference type="SAM" id="SignalP"/>
    </source>
</evidence>
<dbReference type="PANTHER" id="PTHR21092">
    <property type="entry name" value="NICASTRIN"/>
    <property type="match status" value="1"/>
</dbReference>
<feature type="signal peptide" evidence="11">
    <location>
        <begin position="1"/>
        <end position="30"/>
    </location>
</feature>
<proteinExistence type="inferred from homology"/>
<feature type="chain" id="PRO_5033669981" description="Nicastrin" evidence="11">
    <location>
        <begin position="31"/>
        <end position="717"/>
    </location>
</feature>
<feature type="transmembrane region" description="Helical" evidence="10">
    <location>
        <begin position="674"/>
        <end position="693"/>
    </location>
</feature>
<keyword evidence="4 10" id="KW-0812">Transmembrane</keyword>
<dbReference type="GO" id="GO:0005886">
    <property type="term" value="C:plasma membrane"/>
    <property type="evidence" value="ECO:0007669"/>
    <property type="project" value="TreeGrafter"/>
</dbReference>
<evidence type="ECO:0000256" key="9">
    <source>
        <dbReference type="ARBA" id="ARBA00023180"/>
    </source>
</evidence>
<dbReference type="GO" id="GO:0007219">
    <property type="term" value="P:Notch signaling pathway"/>
    <property type="evidence" value="ECO:0007669"/>
    <property type="project" value="UniProtKB-KW"/>
</dbReference>
<organism evidence="13">
    <name type="scientific">Culex pipiens</name>
    <name type="common">House mosquito</name>
    <dbReference type="NCBI Taxonomy" id="7175"/>
    <lineage>
        <taxon>Eukaryota</taxon>
        <taxon>Metazoa</taxon>
        <taxon>Ecdysozoa</taxon>
        <taxon>Arthropoda</taxon>
        <taxon>Hexapoda</taxon>
        <taxon>Insecta</taxon>
        <taxon>Pterygota</taxon>
        <taxon>Neoptera</taxon>
        <taxon>Endopterygota</taxon>
        <taxon>Diptera</taxon>
        <taxon>Nematocera</taxon>
        <taxon>Culicoidea</taxon>
        <taxon>Culicidae</taxon>
        <taxon>Culicinae</taxon>
        <taxon>Culicini</taxon>
        <taxon>Culex</taxon>
        <taxon>Culex</taxon>
    </lineage>
</organism>
<evidence type="ECO:0000256" key="3">
    <source>
        <dbReference type="ARBA" id="ARBA00015303"/>
    </source>
</evidence>
<dbReference type="Pfam" id="PF18266">
    <property type="entry name" value="Ncstrn_small"/>
    <property type="match status" value="1"/>
</dbReference>
<keyword evidence="5 11" id="KW-0732">Signal</keyword>
<evidence type="ECO:0000256" key="5">
    <source>
        <dbReference type="ARBA" id="ARBA00022729"/>
    </source>
</evidence>
<dbReference type="GO" id="GO:0007220">
    <property type="term" value="P:Notch receptor processing"/>
    <property type="evidence" value="ECO:0007669"/>
    <property type="project" value="TreeGrafter"/>
</dbReference>
<comment type="similarity">
    <text evidence="2">Belongs to the nicastrin family.</text>
</comment>